<dbReference type="Gene3D" id="1.10.287.70">
    <property type="match status" value="1"/>
</dbReference>
<gene>
    <name evidence="1" type="ORF">EVEC_LOCUS5061</name>
</gene>
<evidence type="ECO:0000313" key="2">
    <source>
        <dbReference type="Proteomes" id="UP000274131"/>
    </source>
</evidence>
<evidence type="ECO:0000313" key="1">
    <source>
        <dbReference type="EMBL" id="VDD90310.1"/>
    </source>
</evidence>
<name>A0A0N4V5D9_ENTVE</name>
<proteinExistence type="predicted"/>
<dbReference type="EMBL" id="UXUI01008042">
    <property type="protein sequence ID" value="VDD90310.1"/>
    <property type="molecule type" value="Genomic_DNA"/>
</dbReference>
<reference evidence="1 2" key="2">
    <citation type="submission" date="2018-10" db="EMBL/GenBank/DDBJ databases">
        <authorList>
            <consortium name="Pathogen Informatics"/>
        </authorList>
    </citation>
    <scope>NUCLEOTIDE SEQUENCE [LARGE SCALE GENOMIC DNA]</scope>
</reference>
<reference evidence="3" key="1">
    <citation type="submission" date="2017-02" db="UniProtKB">
        <authorList>
            <consortium name="WormBaseParasite"/>
        </authorList>
    </citation>
    <scope>IDENTIFICATION</scope>
</reference>
<dbReference type="WBParaSite" id="EVEC_0000543001-mRNA-1">
    <property type="protein sequence ID" value="EVEC_0000543001-mRNA-1"/>
    <property type="gene ID" value="EVEC_0000543001"/>
</dbReference>
<keyword evidence="2" id="KW-1185">Reference proteome</keyword>
<organism evidence="3">
    <name type="scientific">Enterobius vermicularis</name>
    <name type="common">Human pinworm</name>
    <dbReference type="NCBI Taxonomy" id="51028"/>
    <lineage>
        <taxon>Eukaryota</taxon>
        <taxon>Metazoa</taxon>
        <taxon>Ecdysozoa</taxon>
        <taxon>Nematoda</taxon>
        <taxon>Chromadorea</taxon>
        <taxon>Rhabditida</taxon>
        <taxon>Spirurina</taxon>
        <taxon>Oxyuridomorpha</taxon>
        <taxon>Oxyuroidea</taxon>
        <taxon>Oxyuridae</taxon>
        <taxon>Enterobius</taxon>
    </lineage>
</organism>
<accession>A0A0N4V5D9</accession>
<dbReference type="Proteomes" id="UP000274131">
    <property type="component" value="Unassembled WGS sequence"/>
</dbReference>
<dbReference type="OrthoDB" id="297496at2759"/>
<evidence type="ECO:0000313" key="3">
    <source>
        <dbReference type="WBParaSite" id="EVEC_0000543001-mRNA-1"/>
    </source>
</evidence>
<dbReference type="AlphaFoldDB" id="A0A0N4V5D9"/>
<protein>
    <submittedName>
        <fullName evidence="3">Ion_trans_2 domain-containing protein</fullName>
    </submittedName>
</protein>
<sequence>MKKYDDLETREFHWNQSLEEFETNIGASLPEVESSWTFSMALLYAGTIYTTIGKNNLSPSI</sequence>